<protein>
    <submittedName>
        <fullName evidence="3">Uncharacterized protein</fullName>
    </submittedName>
</protein>
<feature type="signal peptide" evidence="2">
    <location>
        <begin position="1"/>
        <end position="18"/>
    </location>
</feature>
<accession>A0A6A6PA00</accession>
<keyword evidence="4" id="KW-1185">Reference proteome</keyword>
<feature type="compositionally biased region" description="Basic and acidic residues" evidence="1">
    <location>
        <begin position="43"/>
        <end position="64"/>
    </location>
</feature>
<gene>
    <name evidence="3" type="ORF">BDY21DRAFT_130628</name>
</gene>
<sequence length="119" mass="12921">MFWSTRCEIRLLLSSALGWRSVGPIGQGGGGGEVKKAARGTRRKEGGRSKEKGSEVGSHREGGKPEACMLRANPQMYVCRSRRRDRTGGAGLEMGTNRCRERRGGVSVGGREQSRSANR</sequence>
<organism evidence="3 4">
    <name type="scientific">Lineolata rhizophorae</name>
    <dbReference type="NCBI Taxonomy" id="578093"/>
    <lineage>
        <taxon>Eukaryota</taxon>
        <taxon>Fungi</taxon>
        <taxon>Dikarya</taxon>
        <taxon>Ascomycota</taxon>
        <taxon>Pezizomycotina</taxon>
        <taxon>Dothideomycetes</taxon>
        <taxon>Dothideomycetes incertae sedis</taxon>
        <taxon>Lineolatales</taxon>
        <taxon>Lineolataceae</taxon>
        <taxon>Lineolata</taxon>
    </lineage>
</organism>
<dbReference type="Proteomes" id="UP000799766">
    <property type="component" value="Unassembled WGS sequence"/>
</dbReference>
<proteinExistence type="predicted"/>
<dbReference type="EMBL" id="MU001672">
    <property type="protein sequence ID" value="KAF2460726.1"/>
    <property type="molecule type" value="Genomic_DNA"/>
</dbReference>
<reference evidence="3" key="1">
    <citation type="journal article" date="2020" name="Stud. Mycol.">
        <title>101 Dothideomycetes genomes: a test case for predicting lifestyles and emergence of pathogens.</title>
        <authorList>
            <person name="Haridas S."/>
            <person name="Albert R."/>
            <person name="Binder M."/>
            <person name="Bloem J."/>
            <person name="Labutti K."/>
            <person name="Salamov A."/>
            <person name="Andreopoulos B."/>
            <person name="Baker S."/>
            <person name="Barry K."/>
            <person name="Bills G."/>
            <person name="Bluhm B."/>
            <person name="Cannon C."/>
            <person name="Castanera R."/>
            <person name="Culley D."/>
            <person name="Daum C."/>
            <person name="Ezra D."/>
            <person name="Gonzalez J."/>
            <person name="Henrissat B."/>
            <person name="Kuo A."/>
            <person name="Liang C."/>
            <person name="Lipzen A."/>
            <person name="Lutzoni F."/>
            <person name="Magnuson J."/>
            <person name="Mondo S."/>
            <person name="Nolan M."/>
            <person name="Ohm R."/>
            <person name="Pangilinan J."/>
            <person name="Park H.-J."/>
            <person name="Ramirez L."/>
            <person name="Alfaro M."/>
            <person name="Sun H."/>
            <person name="Tritt A."/>
            <person name="Yoshinaga Y."/>
            <person name="Zwiers L.-H."/>
            <person name="Turgeon B."/>
            <person name="Goodwin S."/>
            <person name="Spatafora J."/>
            <person name="Crous P."/>
            <person name="Grigoriev I."/>
        </authorList>
    </citation>
    <scope>NUCLEOTIDE SEQUENCE</scope>
    <source>
        <strain evidence="3">ATCC 16933</strain>
    </source>
</reference>
<evidence type="ECO:0000313" key="3">
    <source>
        <dbReference type="EMBL" id="KAF2460726.1"/>
    </source>
</evidence>
<dbReference type="AlphaFoldDB" id="A0A6A6PA00"/>
<keyword evidence="2" id="KW-0732">Signal</keyword>
<evidence type="ECO:0000256" key="2">
    <source>
        <dbReference type="SAM" id="SignalP"/>
    </source>
</evidence>
<evidence type="ECO:0000313" key="4">
    <source>
        <dbReference type="Proteomes" id="UP000799766"/>
    </source>
</evidence>
<feature type="chain" id="PRO_5025670256" evidence="2">
    <location>
        <begin position="19"/>
        <end position="119"/>
    </location>
</feature>
<evidence type="ECO:0000256" key="1">
    <source>
        <dbReference type="SAM" id="MobiDB-lite"/>
    </source>
</evidence>
<feature type="region of interest" description="Disordered" evidence="1">
    <location>
        <begin position="20"/>
        <end position="119"/>
    </location>
</feature>
<name>A0A6A6PA00_9PEZI</name>